<sequence>MKITFIVSSFQQSGPGNVVKTLANQLLKMGHQVQIIALSNDFPVYSGLQPTIVIETLNFDHKKISTLMIQKVQSKIRKFQPDIIHSHGLRADKINTQLTQTRVVRVSTSHNEPFRDYPADYHLKGWLMALYQIIQFRRLDGVATLTPEMDEQFNRLLRVHQTQLIPNGVETVPTAQTHHGMAQKKRSVCRLGVVANLIPRKRINQIIEAFQSVSTLNLSLEIFGEGALLTKLQDQSNECVNIHFHGFEHEITQIFSDIDVFISMSKAEGLPLTVLEAISANKPVILSDISPHRYICSQLPAGSFRLISSTSELSKTINALSEGKLIFNDYKDSFFKKFSDRIMARRYVIWYQKLLKHDERV</sequence>
<dbReference type="Gene3D" id="3.40.50.2000">
    <property type="entry name" value="Glycogen Phosphorylase B"/>
    <property type="match status" value="2"/>
</dbReference>
<dbReference type="Pfam" id="PF00534">
    <property type="entry name" value="Glycos_transf_1"/>
    <property type="match status" value="1"/>
</dbReference>
<dbReference type="InterPro" id="IPR001296">
    <property type="entry name" value="Glyco_trans_1"/>
</dbReference>
<accession>A0A6N9I4X0</accession>
<dbReference type="PANTHER" id="PTHR12526:SF630">
    <property type="entry name" value="GLYCOSYLTRANSFERASE"/>
    <property type="match status" value="1"/>
</dbReference>
<dbReference type="CDD" id="cd03801">
    <property type="entry name" value="GT4_PimA-like"/>
    <property type="match status" value="1"/>
</dbReference>
<dbReference type="EMBL" id="WEZQ01000019">
    <property type="protein sequence ID" value="MYV18021.1"/>
    <property type="molecule type" value="Genomic_DNA"/>
</dbReference>
<dbReference type="RefSeq" id="WP_161004307.1">
    <property type="nucleotide sequence ID" value="NZ_WEZQ01000019.1"/>
</dbReference>
<organism evidence="3 4">
    <name type="scientific">Furfurilactobacillus milii</name>
    <dbReference type="NCBI Taxonomy" id="2888272"/>
    <lineage>
        <taxon>Bacteria</taxon>
        <taxon>Bacillati</taxon>
        <taxon>Bacillota</taxon>
        <taxon>Bacilli</taxon>
        <taxon>Lactobacillales</taxon>
        <taxon>Lactobacillaceae</taxon>
        <taxon>Furfurilactobacillus</taxon>
    </lineage>
</organism>
<evidence type="ECO:0000259" key="2">
    <source>
        <dbReference type="Pfam" id="PF13439"/>
    </source>
</evidence>
<dbReference type="Proteomes" id="UP000449209">
    <property type="component" value="Unassembled WGS sequence"/>
</dbReference>
<dbReference type="OrthoDB" id="9804196at2"/>
<evidence type="ECO:0000259" key="1">
    <source>
        <dbReference type="Pfam" id="PF00534"/>
    </source>
</evidence>
<proteinExistence type="predicted"/>
<dbReference type="SUPFAM" id="SSF53756">
    <property type="entry name" value="UDP-Glycosyltransferase/glycogen phosphorylase"/>
    <property type="match status" value="1"/>
</dbReference>
<feature type="domain" description="Glycosyltransferase subfamily 4-like N-terminal" evidence="2">
    <location>
        <begin position="14"/>
        <end position="171"/>
    </location>
</feature>
<evidence type="ECO:0000313" key="4">
    <source>
        <dbReference type="Proteomes" id="UP000449209"/>
    </source>
</evidence>
<dbReference type="GO" id="GO:0016757">
    <property type="term" value="F:glycosyltransferase activity"/>
    <property type="evidence" value="ECO:0007669"/>
    <property type="project" value="InterPro"/>
</dbReference>
<comment type="caution">
    <text evidence="3">The sequence shown here is derived from an EMBL/GenBank/DDBJ whole genome shotgun (WGS) entry which is preliminary data.</text>
</comment>
<dbReference type="Pfam" id="PF13439">
    <property type="entry name" value="Glyco_transf_4"/>
    <property type="match status" value="1"/>
</dbReference>
<dbReference type="AlphaFoldDB" id="A0A6N9I4X0"/>
<evidence type="ECO:0000313" key="3">
    <source>
        <dbReference type="EMBL" id="MYV18021.1"/>
    </source>
</evidence>
<keyword evidence="3" id="KW-0808">Transferase</keyword>
<reference evidence="3 4" key="1">
    <citation type="journal article" date="2019" name="Appl. Environ. Microbiol.">
        <title>Genetic determinants of hydroxycinnamic acid metabolism in heterofermentative lactobacilli.</title>
        <authorList>
            <person name="Gaur G."/>
            <person name="Oh J.H."/>
            <person name="Filannino P."/>
            <person name="Gobbetti M."/>
            <person name="van Pijkeren J.P."/>
            <person name="Ganzle M.G."/>
        </authorList>
    </citation>
    <scope>NUCLEOTIDE SEQUENCE [LARGE SCALE GENOMIC DNA]</scope>
    <source>
        <strain evidence="3 4">C5</strain>
    </source>
</reference>
<feature type="domain" description="Glycosyl transferase family 1" evidence="1">
    <location>
        <begin position="192"/>
        <end position="320"/>
    </location>
</feature>
<gene>
    <name evidence="3" type="ORF">GB993_10960</name>
</gene>
<protein>
    <submittedName>
        <fullName evidence="3">Glycosyltransferase</fullName>
    </submittedName>
</protein>
<dbReference type="InterPro" id="IPR028098">
    <property type="entry name" value="Glyco_trans_4-like_N"/>
</dbReference>
<name>A0A6N9I4X0_9LACO</name>
<dbReference type="PANTHER" id="PTHR12526">
    <property type="entry name" value="GLYCOSYLTRANSFERASE"/>
    <property type="match status" value="1"/>
</dbReference>